<dbReference type="OrthoDB" id="8872210at2"/>
<evidence type="ECO:0000313" key="4">
    <source>
        <dbReference type="Proteomes" id="UP000234479"/>
    </source>
</evidence>
<dbReference type="PANTHER" id="PTHR42678:SF34">
    <property type="entry name" value="OS04G0183300 PROTEIN"/>
    <property type="match status" value="1"/>
</dbReference>
<keyword evidence="3" id="KW-0378">Hydrolase</keyword>
<sequence>MKRLLLLGGAALLLAGPAVAAPEQPKAETPAEFLASLSKDAEDKVAHVAFVGPQMSLADEQALQASGELTAEDAVQGRLMVQHFFGARTNAVLAFNPDALKIARALDAERKVGKTRGPLHGLPILIKDNIESLDPMATTAGSLALKDNVTGRDAPLVARLRAAGVVVLGKANLSEWANIRSSRSTSGWSAVGGLTRNPYALDRSACGSSSGSGAAVAAGLATAAIGTETDGSITCPAAMNGLVGLKPTVGLISRTHVVPISHSQDTAGPMTTTVRDAALLLTAMAGSDPADPATLEADARKVDYAAGLSKDALKGVTLAVARFYTGDSPKTDAVFEQALQDLAAQGATLVEVKAFDEGPIGKAEGLVLFTEFKADIAAYLASTDPKKVPTRTLADLIAFNAATPEELRWFGQETFERAQATKGLDDLDYLKAKADAKRLAGPEGVDRILKETGAVALVAPTTGPAWTIDPVNGDHYGASATTLPAVAGYPHLTVPMGQVEGLPVGLSFIGPAWSEARLLSLGYAYEQATMRRKPPEMKATVGP</sequence>
<evidence type="ECO:0000313" key="3">
    <source>
        <dbReference type="EMBL" id="PLR25262.1"/>
    </source>
</evidence>
<dbReference type="InterPro" id="IPR023631">
    <property type="entry name" value="Amidase_dom"/>
</dbReference>
<dbReference type="Pfam" id="PF01425">
    <property type="entry name" value="Amidase"/>
    <property type="match status" value="1"/>
</dbReference>
<dbReference type="EMBL" id="PJRS01000021">
    <property type="protein sequence ID" value="PLR25262.1"/>
    <property type="molecule type" value="Genomic_DNA"/>
</dbReference>
<dbReference type="SUPFAM" id="SSF75304">
    <property type="entry name" value="Amidase signature (AS) enzymes"/>
    <property type="match status" value="1"/>
</dbReference>
<dbReference type="AlphaFoldDB" id="A0A2N5DGT7"/>
<dbReference type="Proteomes" id="UP000234479">
    <property type="component" value="Unassembled WGS sequence"/>
</dbReference>
<comment type="caution">
    <text evidence="3">The sequence shown here is derived from an EMBL/GenBank/DDBJ whole genome shotgun (WGS) entry which is preliminary data.</text>
</comment>
<dbReference type="NCBIfam" id="NF006006">
    <property type="entry name" value="PRK08137.1"/>
    <property type="match status" value="1"/>
</dbReference>
<reference evidence="3 4" key="1">
    <citation type="submission" date="2017-12" db="EMBL/GenBank/DDBJ databases">
        <title>The genome sequence of Caulobacter sp. 410.</title>
        <authorList>
            <person name="Gao J."/>
            <person name="Mao X."/>
            <person name="Sun J."/>
        </authorList>
    </citation>
    <scope>NUCLEOTIDE SEQUENCE [LARGE SCALE GENOMIC DNA]</scope>
    <source>
        <strain evidence="3 4">410</strain>
    </source>
</reference>
<evidence type="ECO:0000259" key="2">
    <source>
        <dbReference type="Pfam" id="PF01425"/>
    </source>
</evidence>
<dbReference type="InterPro" id="IPR036928">
    <property type="entry name" value="AS_sf"/>
</dbReference>
<protein>
    <submittedName>
        <fullName evidence="3">Amidase</fullName>
        <ecNumber evidence="3">3.5.1.4</ecNumber>
    </submittedName>
</protein>
<proteinExistence type="predicted"/>
<dbReference type="Gene3D" id="3.90.1300.10">
    <property type="entry name" value="Amidase signature (AS) domain"/>
    <property type="match status" value="1"/>
</dbReference>
<name>A0A2N5DGT7_9CAUL</name>
<evidence type="ECO:0000256" key="1">
    <source>
        <dbReference type="SAM" id="SignalP"/>
    </source>
</evidence>
<gene>
    <name evidence="3" type="ORF">SGCZBJ_11465</name>
</gene>
<keyword evidence="4" id="KW-1185">Reference proteome</keyword>
<feature type="chain" id="PRO_5014956892" evidence="1">
    <location>
        <begin position="21"/>
        <end position="543"/>
    </location>
</feature>
<dbReference type="GO" id="GO:0004040">
    <property type="term" value="F:amidase activity"/>
    <property type="evidence" value="ECO:0007669"/>
    <property type="project" value="UniProtKB-EC"/>
</dbReference>
<accession>A0A2N5DGT7</accession>
<dbReference type="RefSeq" id="WP_101718141.1">
    <property type="nucleotide sequence ID" value="NZ_PJRS01000021.1"/>
</dbReference>
<organism evidence="3 4">
    <name type="scientific">Caulobacter zeae</name>
    <dbReference type="NCBI Taxonomy" id="2055137"/>
    <lineage>
        <taxon>Bacteria</taxon>
        <taxon>Pseudomonadati</taxon>
        <taxon>Pseudomonadota</taxon>
        <taxon>Alphaproteobacteria</taxon>
        <taxon>Caulobacterales</taxon>
        <taxon>Caulobacteraceae</taxon>
        <taxon>Caulobacter</taxon>
    </lineage>
</organism>
<dbReference type="PANTHER" id="PTHR42678">
    <property type="entry name" value="AMIDASE"/>
    <property type="match status" value="1"/>
</dbReference>
<feature type="domain" description="Amidase" evidence="2">
    <location>
        <begin position="88"/>
        <end position="519"/>
    </location>
</feature>
<feature type="signal peptide" evidence="1">
    <location>
        <begin position="1"/>
        <end position="20"/>
    </location>
</feature>
<dbReference type="EC" id="3.5.1.4" evidence="3"/>
<keyword evidence="1" id="KW-0732">Signal</keyword>